<dbReference type="KEGG" id="fcy:FRACYDRAFT_247245"/>
<keyword evidence="2" id="KW-1133">Transmembrane helix</keyword>
<feature type="compositionally biased region" description="Acidic residues" evidence="1">
    <location>
        <begin position="1"/>
        <end position="10"/>
    </location>
</feature>
<feature type="compositionally biased region" description="Polar residues" evidence="1">
    <location>
        <begin position="141"/>
        <end position="152"/>
    </location>
</feature>
<dbReference type="AlphaFoldDB" id="A0A1E7EWM8"/>
<feature type="compositionally biased region" description="Basic and acidic residues" evidence="1">
    <location>
        <begin position="128"/>
        <end position="138"/>
    </location>
</feature>
<protein>
    <recommendedName>
        <fullName evidence="5">Exonuclease domain-containing protein</fullName>
    </recommendedName>
</protein>
<evidence type="ECO:0000256" key="1">
    <source>
        <dbReference type="SAM" id="MobiDB-lite"/>
    </source>
</evidence>
<dbReference type="EMBL" id="KV784372">
    <property type="protein sequence ID" value="OEU10302.1"/>
    <property type="molecule type" value="Genomic_DNA"/>
</dbReference>
<evidence type="ECO:0000256" key="2">
    <source>
        <dbReference type="SAM" id="Phobius"/>
    </source>
</evidence>
<gene>
    <name evidence="3" type="ORF">FRACYDRAFT_247245</name>
</gene>
<dbReference type="Proteomes" id="UP000095751">
    <property type="component" value="Unassembled WGS sequence"/>
</dbReference>
<organism evidence="3 4">
    <name type="scientific">Fragilariopsis cylindrus CCMP1102</name>
    <dbReference type="NCBI Taxonomy" id="635003"/>
    <lineage>
        <taxon>Eukaryota</taxon>
        <taxon>Sar</taxon>
        <taxon>Stramenopiles</taxon>
        <taxon>Ochrophyta</taxon>
        <taxon>Bacillariophyta</taxon>
        <taxon>Bacillariophyceae</taxon>
        <taxon>Bacillariophycidae</taxon>
        <taxon>Bacillariales</taxon>
        <taxon>Bacillariaceae</taxon>
        <taxon>Fragilariopsis</taxon>
    </lineage>
</organism>
<evidence type="ECO:0000313" key="4">
    <source>
        <dbReference type="Proteomes" id="UP000095751"/>
    </source>
</evidence>
<feature type="compositionally biased region" description="Acidic residues" evidence="1">
    <location>
        <begin position="26"/>
        <end position="40"/>
    </location>
</feature>
<keyword evidence="2" id="KW-0812">Transmembrane</keyword>
<reference evidence="3 4" key="1">
    <citation type="submission" date="2016-09" db="EMBL/GenBank/DDBJ databases">
        <title>Extensive genetic diversity and differential bi-allelic expression allows diatom success in the polar Southern Ocean.</title>
        <authorList>
            <consortium name="DOE Joint Genome Institute"/>
            <person name="Mock T."/>
            <person name="Otillar R.P."/>
            <person name="Strauss J."/>
            <person name="Dupont C."/>
            <person name="Frickenhaus S."/>
            <person name="Maumus F."/>
            <person name="Mcmullan M."/>
            <person name="Sanges R."/>
            <person name="Schmutz J."/>
            <person name="Toseland A."/>
            <person name="Valas R."/>
            <person name="Veluchamy A."/>
            <person name="Ward B.J."/>
            <person name="Allen A."/>
            <person name="Barry K."/>
            <person name="Falciatore A."/>
            <person name="Ferrante M."/>
            <person name="Fortunato A.E."/>
            <person name="Gloeckner G."/>
            <person name="Gruber A."/>
            <person name="Hipkin R."/>
            <person name="Janech M."/>
            <person name="Kroth P."/>
            <person name="Leese F."/>
            <person name="Lindquist E."/>
            <person name="Lyon B.R."/>
            <person name="Martin J."/>
            <person name="Mayer C."/>
            <person name="Parker M."/>
            <person name="Quesneville H."/>
            <person name="Raymond J."/>
            <person name="Uhlig C."/>
            <person name="Valentin K.U."/>
            <person name="Worden A.Z."/>
            <person name="Armbrust E.V."/>
            <person name="Bowler C."/>
            <person name="Green B."/>
            <person name="Moulton V."/>
            <person name="Van Oosterhout C."/>
            <person name="Grigoriev I."/>
        </authorList>
    </citation>
    <scope>NUCLEOTIDE SEQUENCE [LARGE SCALE GENOMIC DNA]</scope>
    <source>
        <strain evidence="3 4">CCMP1102</strain>
    </source>
</reference>
<evidence type="ECO:0008006" key="5">
    <source>
        <dbReference type="Google" id="ProtNLM"/>
    </source>
</evidence>
<accession>A0A1E7EWM8</accession>
<keyword evidence="4" id="KW-1185">Reference proteome</keyword>
<feature type="transmembrane region" description="Helical" evidence="2">
    <location>
        <begin position="440"/>
        <end position="459"/>
    </location>
</feature>
<feature type="region of interest" description="Disordered" evidence="1">
    <location>
        <begin position="128"/>
        <end position="152"/>
    </location>
</feature>
<evidence type="ECO:0000313" key="3">
    <source>
        <dbReference type="EMBL" id="OEU10302.1"/>
    </source>
</evidence>
<sequence length="708" mass="79541">MMDDNEDFTDDSGSNFSNDNLSGSESDSDDDSDDDDDTDFSECSYDSYEYLTDEDEVLSDTSVVDIDELQYLVNDAADNISPTKVPPPRSVFLARDDYDESSDEETTGRLGDVRMNLDGHFAGEVAIKQEKLDDEHPVDNVNPSPARSTRPSRQVGSIIHDFQIQNKVIWISFDIETGGPKCGIIQLSAVFYDHDGAVLGEYDSYCKPPRTAVFLPQACDCHGITSRNDTRLLGAPTVAEVWIDFCKVVEAMFESSDHTDNAGVLVAWNGKSCDLEWIYRLIHSHVECEMPPQIGYFMDPYQVIKKHQGCNLNPKKSKIPDLKLSTVYKYVAGTDLLNAHNSLFDCRAQGTVLMSTDYKKYQDMTTSICTIESVWSYKEKKRVKLQHELTAPTHDTWKSDEAAESWTLPDAKKFTGPSGGATPGPTAAVKKVLDGVTDPMAALALMFLFFVDIVMLRSVSDESNRYAYKDFVLEKQVKDADGKVKKKKILVPCDDSSPDKRKRVDKNKKDAWEFTPAYILSWLGICVYFGGLGSKQSPDVMWMDISNGGIYVPFVRNTMPKNAFRKKFQCHLGIALMNAAIEMEWKAPYDEKDKPKWMPQTLKNGKYHPCNCGICFFCKNNFTSSIAHGKVSSRPDVVECSNNYENVQRNWCIVCCKVAKVQHPDKNTAEKRKLKIIKQSRRGCSTCGVDGKGAAVCTDHWENFDHSH</sequence>
<keyword evidence="2" id="KW-0472">Membrane</keyword>
<feature type="region of interest" description="Disordered" evidence="1">
    <location>
        <begin position="1"/>
        <end position="56"/>
    </location>
</feature>
<dbReference type="InterPro" id="IPR012337">
    <property type="entry name" value="RNaseH-like_sf"/>
</dbReference>
<dbReference type="InParanoid" id="A0A1E7EWM8"/>
<dbReference type="SUPFAM" id="SSF53098">
    <property type="entry name" value="Ribonuclease H-like"/>
    <property type="match status" value="1"/>
</dbReference>
<dbReference type="Gene3D" id="3.30.420.10">
    <property type="entry name" value="Ribonuclease H-like superfamily/Ribonuclease H"/>
    <property type="match status" value="1"/>
</dbReference>
<dbReference type="GO" id="GO:0003676">
    <property type="term" value="F:nucleic acid binding"/>
    <property type="evidence" value="ECO:0007669"/>
    <property type="project" value="InterPro"/>
</dbReference>
<dbReference type="InterPro" id="IPR036397">
    <property type="entry name" value="RNaseH_sf"/>
</dbReference>
<proteinExistence type="predicted"/>
<name>A0A1E7EWM8_9STRA</name>
<feature type="transmembrane region" description="Helical" evidence="2">
    <location>
        <begin position="511"/>
        <end position="531"/>
    </location>
</feature>